<keyword evidence="3" id="KW-1185">Reference proteome</keyword>
<gene>
    <name evidence="2" type="ORF">FRX31_010208</name>
</gene>
<sequence>ATEEVSDKPSHDIGLENSASKSRIDTGPKVSKQNIKLASTDESVNKGNVQTKSSATILVEEEMLTEHNIEVASTVSPETERIDDVNDNRVKGHNPFDREIVECNRTSQGSSFHPPSSEVEDFEKEQDCLMPDLLKESFTILKGTCTGKGNSDTENSFYGATEEVLSNPSHRLEWLNSTSKFKTEPKGKLEQIKSYGINPFYVSTTNNARLEPITVTNNQDIPSRQNSIAMLAKATKIGELTSLGSYLSENGPLNDVVMAVSDGFKRKEAGTGSILDALVETITLSNLSSRFQKYFQLKHDKDITRRIERAQELDCGSQVSGFLPSIKRMRVKQDQEEEMRTEGDEGFKSLLNLREVCNGLLISRFHKDEMTKGFPASKTGSGISARWKPNI</sequence>
<protein>
    <submittedName>
        <fullName evidence="2">Uncharacterized protein</fullName>
    </submittedName>
</protein>
<feature type="region of interest" description="Disordered" evidence="1">
    <location>
        <begin position="1"/>
        <end position="50"/>
    </location>
</feature>
<proteinExistence type="predicted"/>
<reference evidence="2 3" key="1">
    <citation type="submission" date="2020-06" db="EMBL/GenBank/DDBJ databases">
        <title>Transcriptomic and genomic resources for Thalictrum thalictroides and T. hernandezii: Facilitating candidate gene discovery in an emerging model plant lineage.</title>
        <authorList>
            <person name="Arias T."/>
            <person name="Riano-Pachon D.M."/>
            <person name="Di Stilio V.S."/>
        </authorList>
    </citation>
    <scope>NUCLEOTIDE SEQUENCE [LARGE SCALE GENOMIC DNA]</scope>
    <source>
        <strain evidence="3">cv. WT478/WT964</strain>
        <tissue evidence="2">Leaves</tissue>
    </source>
</reference>
<comment type="caution">
    <text evidence="2">The sequence shown here is derived from an EMBL/GenBank/DDBJ whole genome shotgun (WGS) entry which is preliminary data.</text>
</comment>
<evidence type="ECO:0000313" key="2">
    <source>
        <dbReference type="EMBL" id="KAF5200205.1"/>
    </source>
</evidence>
<feature type="compositionally biased region" description="Basic and acidic residues" evidence="1">
    <location>
        <begin position="1"/>
        <end position="14"/>
    </location>
</feature>
<feature type="non-terminal residue" evidence="2">
    <location>
        <position position="391"/>
    </location>
</feature>
<accession>A0A7J6WUN8</accession>
<organism evidence="2 3">
    <name type="scientific">Thalictrum thalictroides</name>
    <name type="common">Rue-anemone</name>
    <name type="synonym">Anemone thalictroides</name>
    <dbReference type="NCBI Taxonomy" id="46969"/>
    <lineage>
        <taxon>Eukaryota</taxon>
        <taxon>Viridiplantae</taxon>
        <taxon>Streptophyta</taxon>
        <taxon>Embryophyta</taxon>
        <taxon>Tracheophyta</taxon>
        <taxon>Spermatophyta</taxon>
        <taxon>Magnoliopsida</taxon>
        <taxon>Ranunculales</taxon>
        <taxon>Ranunculaceae</taxon>
        <taxon>Thalictroideae</taxon>
        <taxon>Thalictrum</taxon>
    </lineage>
</organism>
<name>A0A7J6WUN8_THATH</name>
<dbReference type="EMBL" id="JABWDY010011051">
    <property type="protein sequence ID" value="KAF5200205.1"/>
    <property type="molecule type" value="Genomic_DNA"/>
</dbReference>
<dbReference type="Proteomes" id="UP000554482">
    <property type="component" value="Unassembled WGS sequence"/>
</dbReference>
<feature type="compositionally biased region" description="Polar residues" evidence="1">
    <location>
        <begin position="31"/>
        <end position="50"/>
    </location>
</feature>
<evidence type="ECO:0000313" key="3">
    <source>
        <dbReference type="Proteomes" id="UP000554482"/>
    </source>
</evidence>
<evidence type="ECO:0000256" key="1">
    <source>
        <dbReference type="SAM" id="MobiDB-lite"/>
    </source>
</evidence>
<dbReference type="AlphaFoldDB" id="A0A7J6WUN8"/>